<dbReference type="PROSITE" id="PS50878">
    <property type="entry name" value="RT_POL"/>
    <property type="match status" value="1"/>
</dbReference>
<reference evidence="3" key="1">
    <citation type="submission" date="2020-06" db="EMBL/GenBank/DDBJ databases">
        <authorList>
            <person name="Li T."/>
            <person name="Hu X."/>
            <person name="Zhang T."/>
            <person name="Song X."/>
            <person name="Zhang H."/>
            <person name="Dai N."/>
            <person name="Sheng W."/>
            <person name="Hou X."/>
            <person name="Wei L."/>
        </authorList>
    </citation>
    <scope>NUCLEOTIDE SEQUENCE</scope>
    <source>
        <strain evidence="3">KEN1</strain>
        <tissue evidence="3">Leaf</tissue>
    </source>
</reference>
<comment type="caution">
    <text evidence="3">The sequence shown here is derived from an EMBL/GenBank/DDBJ whole genome shotgun (WGS) entry which is preliminary data.</text>
</comment>
<keyword evidence="1" id="KW-0812">Transmembrane</keyword>
<dbReference type="Pfam" id="PF00078">
    <property type="entry name" value="RVT_1"/>
    <property type="match status" value="1"/>
</dbReference>
<evidence type="ECO:0000313" key="3">
    <source>
        <dbReference type="EMBL" id="KAL0443689.1"/>
    </source>
</evidence>
<feature type="transmembrane region" description="Helical" evidence="1">
    <location>
        <begin position="106"/>
        <end position="128"/>
    </location>
</feature>
<accession>A0AAW2WNZ9</accession>
<protein>
    <recommendedName>
        <fullName evidence="2">Reverse transcriptase domain-containing protein</fullName>
    </recommendedName>
</protein>
<keyword evidence="1" id="KW-0472">Membrane</keyword>
<keyword evidence="1" id="KW-1133">Transmembrane helix</keyword>
<dbReference type="InterPro" id="IPR052343">
    <property type="entry name" value="Retrotransposon-Effector_Assoc"/>
</dbReference>
<dbReference type="AlphaFoldDB" id="A0AAW2WNZ9"/>
<name>A0AAW2WNZ9_9LAMI</name>
<evidence type="ECO:0000259" key="2">
    <source>
        <dbReference type="PROSITE" id="PS50878"/>
    </source>
</evidence>
<dbReference type="EMBL" id="JACGWN010000007">
    <property type="protein sequence ID" value="KAL0443689.1"/>
    <property type="molecule type" value="Genomic_DNA"/>
</dbReference>
<dbReference type="InterPro" id="IPR000477">
    <property type="entry name" value="RT_dom"/>
</dbReference>
<dbReference type="PANTHER" id="PTHR46890">
    <property type="entry name" value="NON-LTR RETROLELEMENT REVERSE TRANSCRIPTASE-LIKE PROTEIN-RELATED"/>
    <property type="match status" value="1"/>
</dbReference>
<sequence length="251" mass="28583">MNAISRLRNRLGQWCVSVDEIQRTILEQFETLFRSSNPREEDTSAALEGMQARMYPYKSPGLDGMSHAFFQKYWHIVVPEVALKLDLSKAYDRVGWLFLERVLAKLGFHPIFIELIRLYISIVSYSIMLTGNKCGYFHPQRGLHQGDLLLQYLFLFCAEALGNLLRMAEERGEIKVVAISHQGPRVSHLLFADDTLIFCQASKEDLGCVRHVLETLEAASGLSVNLEKSSMTFSKNTPIEKREELAAILEV</sequence>
<feature type="domain" description="Reverse transcriptase" evidence="2">
    <location>
        <begin position="1"/>
        <end position="251"/>
    </location>
</feature>
<feature type="transmembrane region" description="Helical" evidence="1">
    <location>
        <begin position="148"/>
        <end position="165"/>
    </location>
</feature>
<dbReference type="PANTHER" id="PTHR46890:SF48">
    <property type="entry name" value="RNA-DIRECTED DNA POLYMERASE"/>
    <property type="match status" value="1"/>
</dbReference>
<reference evidence="3" key="2">
    <citation type="journal article" date="2024" name="Plant">
        <title>Genomic evolution and insights into agronomic trait innovations of Sesamum species.</title>
        <authorList>
            <person name="Miao H."/>
            <person name="Wang L."/>
            <person name="Qu L."/>
            <person name="Liu H."/>
            <person name="Sun Y."/>
            <person name="Le M."/>
            <person name="Wang Q."/>
            <person name="Wei S."/>
            <person name="Zheng Y."/>
            <person name="Lin W."/>
            <person name="Duan Y."/>
            <person name="Cao H."/>
            <person name="Xiong S."/>
            <person name="Wang X."/>
            <person name="Wei L."/>
            <person name="Li C."/>
            <person name="Ma Q."/>
            <person name="Ju M."/>
            <person name="Zhao R."/>
            <person name="Li G."/>
            <person name="Mu C."/>
            <person name="Tian Q."/>
            <person name="Mei H."/>
            <person name="Zhang T."/>
            <person name="Gao T."/>
            <person name="Zhang H."/>
        </authorList>
    </citation>
    <scope>NUCLEOTIDE SEQUENCE</scope>
    <source>
        <tissue evidence="3">Leaf</tissue>
    </source>
</reference>
<proteinExistence type="predicted"/>
<evidence type="ECO:0000256" key="1">
    <source>
        <dbReference type="SAM" id="Phobius"/>
    </source>
</evidence>
<organism evidence="3">
    <name type="scientific">Sesamum latifolium</name>
    <dbReference type="NCBI Taxonomy" id="2727402"/>
    <lineage>
        <taxon>Eukaryota</taxon>
        <taxon>Viridiplantae</taxon>
        <taxon>Streptophyta</taxon>
        <taxon>Embryophyta</taxon>
        <taxon>Tracheophyta</taxon>
        <taxon>Spermatophyta</taxon>
        <taxon>Magnoliopsida</taxon>
        <taxon>eudicotyledons</taxon>
        <taxon>Gunneridae</taxon>
        <taxon>Pentapetalae</taxon>
        <taxon>asterids</taxon>
        <taxon>lamiids</taxon>
        <taxon>Lamiales</taxon>
        <taxon>Pedaliaceae</taxon>
        <taxon>Sesamum</taxon>
    </lineage>
</organism>
<gene>
    <name evidence="3" type="ORF">Slati_2091600</name>
</gene>